<dbReference type="AlphaFoldDB" id="A0AAD0M4D4"/>
<keyword evidence="1" id="KW-0614">Plasmid</keyword>
<organism evidence="1 2">
    <name type="scientific">Pseudomonas amygdali pv. lachrymans str. M301315</name>
    <dbReference type="NCBI Taxonomy" id="629260"/>
    <lineage>
        <taxon>Bacteria</taxon>
        <taxon>Pseudomonadati</taxon>
        <taxon>Pseudomonadota</taxon>
        <taxon>Gammaproteobacteria</taxon>
        <taxon>Pseudomonadales</taxon>
        <taxon>Pseudomonadaceae</taxon>
        <taxon>Pseudomonas</taxon>
        <taxon>Pseudomonas amygdali</taxon>
    </lineage>
</organism>
<gene>
    <name evidence="1" type="ORF">PLA107_030715</name>
</gene>
<sequence>MIWYHEQHGAEAPFDDPDEIIKTRKGATPARNWQHSTARAFMSLMRDTAELRDAFALKDWPLQKRIEVVEEIIALIETFDQDPDTVSQQSFAYIRTFPQVDQQFDEMVTKDELEQMMDDFEEVVRQNRRLAESQAEREKFQCATGTHQ</sequence>
<dbReference type="RefSeq" id="WP_005742178.1">
    <property type="nucleotide sequence ID" value="NZ_CP031226.1"/>
</dbReference>
<protein>
    <submittedName>
        <fullName evidence="1">Uncharacterized protein</fullName>
    </submittedName>
</protein>
<geneLocation type="plasmid" evidence="2">
    <name>pmppla107</name>
</geneLocation>
<dbReference type="GeneID" id="39474061"/>
<reference evidence="1 2" key="1">
    <citation type="journal article" date="2011" name="PLoS Pathog.">
        <title>Dynamic evolution of pathogenicity revealed by sequencing and comparative genomics of 19 Pseudomonas syringae isolates.</title>
        <authorList>
            <person name="Baltrus D.A."/>
            <person name="Nishimura M.T."/>
            <person name="Romanchuk A."/>
            <person name="Chang J.H."/>
            <person name="Mukhtar M.S."/>
            <person name="Cherkis K."/>
            <person name="Roach J."/>
            <person name="Grant S.R."/>
            <person name="Jones C.D."/>
            <person name="Dangl J.L."/>
        </authorList>
    </citation>
    <scope>NUCLEOTIDE SEQUENCE [LARGE SCALE GENOMIC DNA]</scope>
    <source>
        <strain evidence="1 2">M301315</strain>
    </source>
</reference>
<evidence type="ECO:0000313" key="2">
    <source>
        <dbReference type="Proteomes" id="UP000006426"/>
    </source>
</evidence>
<dbReference type="Proteomes" id="UP000006426">
    <property type="component" value="Plasmid pmppla107"/>
</dbReference>
<accession>A0AAD0M4D4</accession>
<dbReference type="EMBL" id="CP031226">
    <property type="protein sequence ID" value="AXH59599.1"/>
    <property type="molecule type" value="Genomic_DNA"/>
</dbReference>
<proteinExistence type="predicted"/>
<name>A0AAD0M4D4_PSEAV</name>
<evidence type="ECO:0000313" key="1">
    <source>
        <dbReference type="EMBL" id="AXH59599.1"/>
    </source>
</evidence>